<dbReference type="InterPro" id="IPR004675">
    <property type="entry name" value="AhpD_core"/>
</dbReference>
<dbReference type="NCBIfam" id="TIGR00778">
    <property type="entry name" value="ahpD_dom"/>
    <property type="match status" value="1"/>
</dbReference>
<sequence length="215" mass="24463">MSRVKAVQQTDLSPEDQEFYNMVPTLLGRVPNFHKTLSNSPYLAMAFLPINALAQREWDGTDISGRLKELIVIKTSHTNGCKYCYAHNTALGQAAGIEEEHIQALSLNDFSNPDLFSKDEVLAIRWAEAVTNNKAASNNELFDELKEVFTEKQIVEMTILAAMFNMINRINDSLDVDLEEQTEVNKIKRSLKLNTSSYGEYLNWFSGFWNKKFPS</sequence>
<protein>
    <submittedName>
        <fullName evidence="2">Carboxymuconolactone decarboxylase family protein</fullName>
    </submittedName>
</protein>
<dbReference type="InterPro" id="IPR003779">
    <property type="entry name" value="CMD-like"/>
</dbReference>
<dbReference type="EMBL" id="QOQD01000016">
    <property type="protein sequence ID" value="RCL72211.1"/>
    <property type="molecule type" value="Genomic_DNA"/>
</dbReference>
<accession>A0A368DLW6</accession>
<organism evidence="2 3">
    <name type="scientific">PS1 clade bacterium</name>
    <dbReference type="NCBI Taxonomy" id="2175152"/>
    <lineage>
        <taxon>Bacteria</taxon>
        <taxon>Pseudomonadati</taxon>
        <taxon>Pseudomonadota</taxon>
        <taxon>Alphaproteobacteria</taxon>
        <taxon>PS1 clade</taxon>
    </lineage>
</organism>
<dbReference type="Gene3D" id="1.20.1290.10">
    <property type="entry name" value="AhpD-like"/>
    <property type="match status" value="1"/>
</dbReference>
<dbReference type="SUPFAM" id="SSF69118">
    <property type="entry name" value="AhpD-like"/>
    <property type="match status" value="1"/>
</dbReference>
<gene>
    <name evidence="2" type="ORF">DBW71_05710</name>
</gene>
<dbReference type="GO" id="GO:0051920">
    <property type="term" value="F:peroxiredoxin activity"/>
    <property type="evidence" value="ECO:0007669"/>
    <property type="project" value="InterPro"/>
</dbReference>
<dbReference type="Pfam" id="PF02627">
    <property type="entry name" value="CMD"/>
    <property type="match status" value="1"/>
</dbReference>
<reference evidence="2 3" key="1">
    <citation type="journal article" date="2018" name="Microbiome">
        <title>Fine metagenomic profile of the Mediterranean stratified and mixed water columns revealed by assembly and recruitment.</title>
        <authorList>
            <person name="Haro-Moreno J.M."/>
            <person name="Lopez-Perez M."/>
            <person name="De La Torre J.R."/>
            <person name="Picazo A."/>
            <person name="Camacho A."/>
            <person name="Rodriguez-Valera F."/>
        </authorList>
    </citation>
    <scope>NUCLEOTIDE SEQUENCE [LARGE SCALE GENOMIC DNA]</scope>
    <source>
        <strain evidence="2">MED-G57</strain>
    </source>
</reference>
<dbReference type="PANTHER" id="PTHR34846:SF5">
    <property type="entry name" value="CARBOXYMUCONOLACTONE DECARBOXYLASE-LIKE DOMAIN-CONTAINING PROTEIN"/>
    <property type="match status" value="1"/>
</dbReference>
<comment type="caution">
    <text evidence="2">The sequence shown here is derived from an EMBL/GenBank/DDBJ whole genome shotgun (WGS) entry which is preliminary data.</text>
</comment>
<evidence type="ECO:0000313" key="2">
    <source>
        <dbReference type="EMBL" id="RCL72211.1"/>
    </source>
</evidence>
<dbReference type="InterPro" id="IPR029032">
    <property type="entry name" value="AhpD-like"/>
</dbReference>
<proteinExistence type="predicted"/>
<name>A0A368DLW6_9PROT</name>
<feature type="domain" description="Carboxymuconolactone decarboxylase-like" evidence="1">
    <location>
        <begin position="52"/>
        <end position="107"/>
    </location>
</feature>
<dbReference type="PANTHER" id="PTHR34846">
    <property type="entry name" value="4-CARBOXYMUCONOLACTONE DECARBOXYLASE FAMILY PROTEIN (AFU_ORTHOLOGUE AFUA_6G11590)"/>
    <property type="match status" value="1"/>
</dbReference>
<evidence type="ECO:0000259" key="1">
    <source>
        <dbReference type="Pfam" id="PF02627"/>
    </source>
</evidence>
<evidence type="ECO:0000313" key="3">
    <source>
        <dbReference type="Proteomes" id="UP000253570"/>
    </source>
</evidence>
<dbReference type="Proteomes" id="UP000253570">
    <property type="component" value="Unassembled WGS sequence"/>
</dbReference>
<dbReference type="AlphaFoldDB" id="A0A368DLW6"/>